<keyword evidence="3" id="KW-1185">Reference proteome</keyword>
<dbReference type="EMBL" id="SRLO01000890">
    <property type="protein sequence ID" value="TNN44652.1"/>
    <property type="molecule type" value="Genomic_DNA"/>
</dbReference>
<organism evidence="2 3">
    <name type="scientific">Liparis tanakae</name>
    <name type="common">Tanaka's snailfish</name>
    <dbReference type="NCBI Taxonomy" id="230148"/>
    <lineage>
        <taxon>Eukaryota</taxon>
        <taxon>Metazoa</taxon>
        <taxon>Chordata</taxon>
        <taxon>Craniata</taxon>
        <taxon>Vertebrata</taxon>
        <taxon>Euteleostomi</taxon>
        <taxon>Actinopterygii</taxon>
        <taxon>Neopterygii</taxon>
        <taxon>Teleostei</taxon>
        <taxon>Neoteleostei</taxon>
        <taxon>Acanthomorphata</taxon>
        <taxon>Eupercaria</taxon>
        <taxon>Perciformes</taxon>
        <taxon>Cottioidei</taxon>
        <taxon>Cottales</taxon>
        <taxon>Liparidae</taxon>
        <taxon>Liparis</taxon>
    </lineage>
</organism>
<dbReference type="Proteomes" id="UP000314294">
    <property type="component" value="Unassembled WGS sequence"/>
</dbReference>
<proteinExistence type="predicted"/>
<evidence type="ECO:0000313" key="2">
    <source>
        <dbReference type="EMBL" id="TNN44652.1"/>
    </source>
</evidence>
<accession>A0A4Z2FWC8</accession>
<evidence type="ECO:0000256" key="1">
    <source>
        <dbReference type="SAM" id="MobiDB-lite"/>
    </source>
</evidence>
<evidence type="ECO:0000313" key="3">
    <source>
        <dbReference type="Proteomes" id="UP000314294"/>
    </source>
</evidence>
<gene>
    <name evidence="2" type="ORF">EYF80_045128</name>
</gene>
<protein>
    <submittedName>
        <fullName evidence="2">Uncharacterized protein</fullName>
    </submittedName>
</protein>
<dbReference type="AlphaFoldDB" id="A0A4Z2FWC8"/>
<reference evidence="2 3" key="1">
    <citation type="submission" date="2019-03" db="EMBL/GenBank/DDBJ databases">
        <title>First draft genome of Liparis tanakae, snailfish: a comprehensive survey of snailfish specific genes.</title>
        <authorList>
            <person name="Kim W."/>
            <person name="Song I."/>
            <person name="Jeong J.-H."/>
            <person name="Kim D."/>
            <person name="Kim S."/>
            <person name="Ryu S."/>
            <person name="Song J.Y."/>
            <person name="Lee S.K."/>
        </authorList>
    </citation>
    <scope>NUCLEOTIDE SEQUENCE [LARGE SCALE GENOMIC DNA]</scope>
    <source>
        <tissue evidence="2">Muscle</tissue>
    </source>
</reference>
<name>A0A4Z2FWC8_9TELE</name>
<sequence length="92" mass="11074">MAFCERKVIFTVFLCPVRWSKVWQAWKGGLYRCKLAAPSVWLPFSTRCRPKESETHQRGNAHSEKWNAGETHKKERKRERERERDRADRRGQ</sequence>
<comment type="caution">
    <text evidence="2">The sequence shown here is derived from an EMBL/GenBank/DDBJ whole genome shotgun (WGS) entry which is preliminary data.</text>
</comment>
<feature type="region of interest" description="Disordered" evidence="1">
    <location>
        <begin position="52"/>
        <end position="92"/>
    </location>
</feature>